<keyword evidence="4" id="KW-1133">Transmembrane helix</keyword>
<protein>
    <submittedName>
        <fullName evidence="6">Flagellar motor rotation protein MotB</fullName>
    </submittedName>
</protein>
<evidence type="ECO:0000256" key="3">
    <source>
        <dbReference type="SAM" id="MobiDB-lite"/>
    </source>
</evidence>
<dbReference type="InterPro" id="IPR025713">
    <property type="entry name" value="MotB-like_N_dom"/>
</dbReference>
<evidence type="ECO:0000256" key="2">
    <source>
        <dbReference type="ARBA" id="ARBA00023136"/>
    </source>
</evidence>
<reference evidence="6" key="1">
    <citation type="submission" date="2018-06" db="EMBL/GenBank/DDBJ databases">
        <authorList>
            <person name="Zhirakovskaya E."/>
        </authorList>
    </citation>
    <scope>NUCLEOTIDE SEQUENCE</scope>
</reference>
<accession>A0A3B1DV57</accession>
<organism evidence="6">
    <name type="scientific">hydrothermal vent metagenome</name>
    <dbReference type="NCBI Taxonomy" id="652676"/>
    <lineage>
        <taxon>unclassified sequences</taxon>
        <taxon>metagenomes</taxon>
        <taxon>ecological metagenomes</taxon>
    </lineage>
</organism>
<feature type="compositionally biased region" description="Polar residues" evidence="3">
    <location>
        <begin position="84"/>
        <end position="93"/>
    </location>
</feature>
<dbReference type="EMBL" id="UOGL01000388">
    <property type="protein sequence ID" value="VAX39948.1"/>
    <property type="molecule type" value="Genomic_DNA"/>
</dbReference>
<feature type="non-terminal residue" evidence="6">
    <location>
        <position position="93"/>
    </location>
</feature>
<name>A0A3B1DV57_9ZZZZ</name>
<keyword evidence="6" id="KW-0966">Cell projection</keyword>
<evidence type="ECO:0000256" key="1">
    <source>
        <dbReference type="ARBA" id="ARBA00004370"/>
    </source>
</evidence>
<feature type="transmembrane region" description="Helical" evidence="4">
    <location>
        <begin position="36"/>
        <end position="55"/>
    </location>
</feature>
<keyword evidence="4" id="KW-0812">Transmembrane</keyword>
<feature type="region of interest" description="Disordered" evidence="3">
    <location>
        <begin position="73"/>
        <end position="93"/>
    </location>
</feature>
<keyword evidence="6" id="KW-0282">Flagellum</keyword>
<dbReference type="Pfam" id="PF13677">
    <property type="entry name" value="MotB_plug"/>
    <property type="match status" value="1"/>
</dbReference>
<dbReference type="GO" id="GO:0016020">
    <property type="term" value="C:membrane"/>
    <property type="evidence" value="ECO:0007669"/>
    <property type="project" value="UniProtKB-SubCell"/>
</dbReference>
<gene>
    <name evidence="6" type="ORF">MNBD_PLANCTO02-1602</name>
</gene>
<dbReference type="AlphaFoldDB" id="A0A3B1DV57"/>
<evidence type="ECO:0000256" key="4">
    <source>
        <dbReference type="SAM" id="Phobius"/>
    </source>
</evidence>
<keyword evidence="6" id="KW-0969">Cilium</keyword>
<sequence length="93" mass="10583">MVFKGWRNDYLEVWSDFMEEDEAPGVPEWVVTYGDMMSLLLTFFIMLVSLSEVVADQKYRAVLDSLQQYTGYRGSPKAPAGTSFPLNSMIESV</sequence>
<evidence type="ECO:0000259" key="5">
    <source>
        <dbReference type="Pfam" id="PF13677"/>
    </source>
</evidence>
<comment type="subcellular location">
    <subcellularLocation>
        <location evidence="1">Membrane</location>
    </subcellularLocation>
</comment>
<feature type="domain" description="Motility protein B-like N-terminal" evidence="5">
    <location>
        <begin position="21"/>
        <end position="68"/>
    </location>
</feature>
<keyword evidence="2 4" id="KW-0472">Membrane</keyword>
<proteinExistence type="predicted"/>
<evidence type="ECO:0000313" key="6">
    <source>
        <dbReference type="EMBL" id="VAX39948.1"/>
    </source>
</evidence>